<organism evidence="2 3">
    <name type="scientific">Rhizophagus clarus</name>
    <dbReference type="NCBI Taxonomy" id="94130"/>
    <lineage>
        <taxon>Eukaryota</taxon>
        <taxon>Fungi</taxon>
        <taxon>Fungi incertae sedis</taxon>
        <taxon>Mucoromycota</taxon>
        <taxon>Glomeromycotina</taxon>
        <taxon>Glomeromycetes</taxon>
        <taxon>Glomerales</taxon>
        <taxon>Glomeraceae</taxon>
        <taxon>Rhizophagus</taxon>
    </lineage>
</organism>
<dbReference type="InterPro" id="IPR011009">
    <property type="entry name" value="Kinase-like_dom_sf"/>
</dbReference>
<accession>A0A8H3QD25</accession>
<reference evidence="2" key="1">
    <citation type="submission" date="2019-10" db="EMBL/GenBank/DDBJ databases">
        <title>Conservation and host-specific expression of non-tandemly repeated heterogenous ribosome RNA gene in arbuscular mycorrhizal fungi.</title>
        <authorList>
            <person name="Maeda T."/>
            <person name="Kobayashi Y."/>
            <person name="Nakagawa T."/>
            <person name="Ezawa T."/>
            <person name="Yamaguchi K."/>
            <person name="Bino T."/>
            <person name="Nishimoto Y."/>
            <person name="Shigenobu S."/>
            <person name="Kawaguchi M."/>
        </authorList>
    </citation>
    <scope>NUCLEOTIDE SEQUENCE</scope>
    <source>
        <strain evidence="2">HR1</strain>
    </source>
</reference>
<evidence type="ECO:0000313" key="3">
    <source>
        <dbReference type="Proteomes" id="UP000615446"/>
    </source>
</evidence>
<dbReference type="InterPro" id="IPR051681">
    <property type="entry name" value="Ser/Thr_Kinases-Pseudokinases"/>
</dbReference>
<dbReference type="SUPFAM" id="SSF81901">
    <property type="entry name" value="HCP-like"/>
    <property type="match status" value="2"/>
</dbReference>
<dbReference type="Gene3D" id="1.10.510.10">
    <property type="entry name" value="Transferase(Phosphotransferase) domain 1"/>
    <property type="match status" value="1"/>
</dbReference>
<dbReference type="Pfam" id="PF07714">
    <property type="entry name" value="PK_Tyr_Ser-Thr"/>
    <property type="match status" value="1"/>
</dbReference>
<dbReference type="PANTHER" id="PTHR44329">
    <property type="entry name" value="SERINE/THREONINE-PROTEIN KINASE TNNI3K-RELATED"/>
    <property type="match status" value="1"/>
</dbReference>
<evidence type="ECO:0000313" key="2">
    <source>
        <dbReference type="EMBL" id="GES72709.1"/>
    </source>
</evidence>
<dbReference type="InterPro" id="IPR006597">
    <property type="entry name" value="Sel1-like"/>
</dbReference>
<evidence type="ECO:0000259" key="1">
    <source>
        <dbReference type="PROSITE" id="PS50011"/>
    </source>
</evidence>
<dbReference type="PANTHER" id="PTHR44329:SF6">
    <property type="entry name" value="RECEPTOR-INTERACTING SERINE_THREONINE-PROTEIN KINASE 1"/>
    <property type="match status" value="1"/>
</dbReference>
<dbReference type="Pfam" id="PF08238">
    <property type="entry name" value="Sel1"/>
    <property type="match status" value="8"/>
</dbReference>
<dbReference type="SUPFAM" id="SSF56112">
    <property type="entry name" value="Protein kinase-like (PK-like)"/>
    <property type="match status" value="1"/>
</dbReference>
<dbReference type="EMBL" id="BLAL01000004">
    <property type="protein sequence ID" value="GES72709.1"/>
    <property type="molecule type" value="Genomic_DNA"/>
</dbReference>
<sequence length="1557" mass="181449">MTPSEWIDEKIREEEISFFRYDEFMNLEKVGEGELGIVNRADWESGKIKIALKAFTNKYALNELDNENKKNDMERLIKELKILRRVGFHPNINQFYGITKEPESNNYVMVLQYANQGNLGKYLKNNFKSLLWSDKIRMASEIACGLKYLHSTKIIHRNLHAKNILVHNGILMIADLGLAKVLTVESSSNSVVNRISAYVEPQCYKYDNYVRDERSDIYSLGVLLWEITSGYPPFSKNSTHKDTSLTFKIINGHREKPIINTPKAYVNLYQRCWDEDPNLRPTVNEVFVILEELYKTIPKIMEDVIENNSDKNKQTLNNNQNNLKLSYLENPLSESPSFFTPNINNDEIKHINDATDEIIDSYLKRNRIGWTKNFSFPKVLEEHESKSEKIFGNLINNQTIRQYEVMVGYFYENGFGVGKNEIVAFEWYKKASEMNNINGHFELGYCYNYGYSIKRSLKEAIRLYKFSSDEGLNVATYFLANNYEFDNQKNNFNEAFKLYKKSAENGFIPSQYKLATFYEEGKGTQQNKKEALKWYKRFLENGGEHSETYNIKDNKLEKSLPIELIVDGIEKELIRNKLDEIIQAYLKRNKIGQTGIFSFSEVLKNYESKSREIFKCLYHNQTIRHYEVMMGKFYEKGFGTDKNNDKAIEWYMEAIKQNDINGIFEAGNCYYNGYGVEKNRNKAFEFIQRVVNDNTEELNIALYYLASCYNSGDGVRKKNETNQQLLREHQVKAFKLYKKSAENGFVQSQYELAECYKNGIGTQKNKDEASKWVEKYKESYGEDSFSYDHKRLKNDEIFRVSYDIEKIEKEKEQERQNVEIQKQEEFLTPTLVLAKINFDSQNITQEILTRKSTSLPQISGITKIMIKDIKLNEQLKLNHGLFLDGHNVLASKKAIFAEGGELNISTYNGQPLVYTIVNLEQSDLYINFPIAEIIYRGDLITTFSRCTDCNENLHKFYGHVFARKVLIGDKLFIKNFNSATSAEIDILKFCLVCAYNSAIHSKRIPFNNLFTLDLLPKIVSSNDEELSTYEKLIEWMNDLYITGEKSGLIVSYDDLVPVSQLRETSSLDEFFNENQLENVQFKKLGLEEWVGDAMNDNLTSWTGDFRLFQGLIFNKNYEIKISKKIAINFIEIPEVKTSDKSYLKIINPSTKLEVVLNSNNIFSLKNLDFFNIDNTKSYRGYTHVLIKCEQYEILFNKENVKPTEEFERVIEEALNNMKPLKALRDIFNEYGHLFPQRIILGRSLKNILSPSISSDTIDIRPESLISHLDKLNISYFITPKGNIIENDNLINWIQNPNNLEIIEFDKVDPLYKILKKEQQRKISDLLQNNYKILMTGITDLRDLDDNDIKYYKRINIEPSLEDEDYEVFGSIISNSNPRVEGIYVNFGSYDFNGFFAMIKKLEKTSVIIKECYILWMIVEKPSESLIFSPSNRDFQVNCIKRSITLQPSITNYLIKTSFKLSQGYTIFVHAYYPITNYEPDNIIRLIGWSDNLFIFQITKSNNETIINEAISMQLHICVLCSDYKNLKIDNKNNEEYSLNLIGHILTLENFSETCEAD</sequence>
<protein>
    <submittedName>
        <fullName evidence="2">Kinase-like domain-containing protein</fullName>
    </submittedName>
</protein>
<dbReference type="InterPro" id="IPR000719">
    <property type="entry name" value="Prot_kinase_dom"/>
</dbReference>
<dbReference type="Gene3D" id="1.25.40.10">
    <property type="entry name" value="Tetratricopeptide repeat domain"/>
    <property type="match status" value="3"/>
</dbReference>
<gene>
    <name evidence="2" type="ORF">RCL2_000026500</name>
</gene>
<dbReference type="GO" id="GO:0005524">
    <property type="term" value="F:ATP binding"/>
    <property type="evidence" value="ECO:0007669"/>
    <property type="project" value="InterPro"/>
</dbReference>
<dbReference type="Proteomes" id="UP000615446">
    <property type="component" value="Unassembled WGS sequence"/>
</dbReference>
<comment type="caution">
    <text evidence="2">The sequence shown here is derived from an EMBL/GenBank/DDBJ whole genome shotgun (WGS) entry which is preliminary data.</text>
</comment>
<dbReference type="OrthoDB" id="2349202at2759"/>
<keyword evidence="2" id="KW-0418">Kinase</keyword>
<dbReference type="InterPro" id="IPR011990">
    <property type="entry name" value="TPR-like_helical_dom_sf"/>
</dbReference>
<dbReference type="PRINTS" id="PR00109">
    <property type="entry name" value="TYRKINASE"/>
</dbReference>
<dbReference type="PROSITE" id="PS50011">
    <property type="entry name" value="PROTEIN_KINASE_DOM"/>
    <property type="match status" value="1"/>
</dbReference>
<dbReference type="InterPro" id="IPR001245">
    <property type="entry name" value="Ser-Thr/Tyr_kinase_cat_dom"/>
</dbReference>
<keyword evidence="2" id="KW-0808">Transferase</keyword>
<dbReference type="GO" id="GO:0004674">
    <property type="term" value="F:protein serine/threonine kinase activity"/>
    <property type="evidence" value="ECO:0007669"/>
    <property type="project" value="TreeGrafter"/>
</dbReference>
<dbReference type="SMART" id="SM00671">
    <property type="entry name" value="SEL1"/>
    <property type="match status" value="8"/>
</dbReference>
<name>A0A8H3QD25_9GLOM</name>
<proteinExistence type="predicted"/>
<feature type="domain" description="Protein kinase" evidence="1">
    <location>
        <begin position="24"/>
        <end position="294"/>
    </location>
</feature>